<evidence type="ECO:0000313" key="2">
    <source>
        <dbReference type="Proteomes" id="UP001595900"/>
    </source>
</evidence>
<sequence length="136" mass="14559">MSSAQGATTGAPQWRKLGLKEGSRVAIVDAPAGWALAGGETAPEVEYIESGAADLVLGFARDQASVIELIETQRERIRPAGALWVAWPRRAGGHDSDVNDESVRAVALAVGLVDTKVAALDNDWSALKLVWRRENR</sequence>
<protein>
    <submittedName>
        <fullName evidence="1">DUF3052 family protein</fullName>
    </submittedName>
</protein>
<organism evidence="1 2">
    <name type="scientific">Gryllotalpicola reticulitermitis</name>
    <dbReference type="NCBI Taxonomy" id="1184153"/>
    <lineage>
        <taxon>Bacteria</taxon>
        <taxon>Bacillati</taxon>
        <taxon>Actinomycetota</taxon>
        <taxon>Actinomycetes</taxon>
        <taxon>Micrococcales</taxon>
        <taxon>Microbacteriaceae</taxon>
        <taxon>Gryllotalpicola</taxon>
    </lineage>
</organism>
<dbReference type="EMBL" id="JBHSCN010000002">
    <property type="protein sequence ID" value="MFC4242464.1"/>
    <property type="molecule type" value="Genomic_DNA"/>
</dbReference>
<name>A0ABV8Q3V6_9MICO</name>
<accession>A0ABV8Q3V6</accession>
<keyword evidence="2" id="KW-1185">Reference proteome</keyword>
<proteinExistence type="predicted"/>
<dbReference type="Proteomes" id="UP001595900">
    <property type="component" value="Unassembled WGS sequence"/>
</dbReference>
<evidence type="ECO:0000313" key="1">
    <source>
        <dbReference type="EMBL" id="MFC4242464.1"/>
    </source>
</evidence>
<dbReference type="RefSeq" id="WP_390227295.1">
    <property type="nucleotide sequence ID" value="NZ_JBHSCN010000002.1"/>
</dbReference>
<comment type="caution">
    <text evidence="1">The sequence shown here is derived from an EMBL/GenBank/DDBJ whole genome shotgun (WGS) entry which is preliminary data.</text>
</comment>
<gene>
    <name evidence="1" type="ORF">ACFOYW_03685</name>
</gene>
<dbReference type="Pfam" id="PF11253">
    <property type="entry name" value="DUF3052"/>
    <property type="match status" value="1"/>
</dbReference>
<reference evidence="2" key="1">
    <citation type="journal article" date="2019" name="Int. J. Syst. Evol. Microbiol.">
        <title>The Global Catalogue of Microorganisms (GCM) 10K type strain sequencing project: providing services to taxonomists for standard genome sequencing and annotation.</title>
        <authorList>
            <consortium name="The Broad Institute Genomics Platform"/>
            <consortium name="The Broad Institute Genome Sequencing Center for Infectious Disease"/>
            <person name="Wu L."/>
            <person name="Ma J."/>
        </authorList>
    </citation>
    <scope>NUCLEOTIDE SEQUENCE [LARGE SCALE GENOMIC DNA]</scope>
    <source>
        <strain evidence="2">CGMCC 1.10363</strain>
    </source>
</reference>
<dbReference type="InterPro" id="IPR021412">
    <property type="entry name" value="DUF3052"/>
</dbReference>